<dbReference type="Pfam" id="PF13304">
    <property type="entry name" value="AAA_21"/>
    <property type="match status" value="1"/>
</dbReference>
<name>A0A853F3I2_9GAMM</name>
<evidence type="ECO:0000259" key="1">
    <source>
        <dbReference type="Pfam" id="PF13304"/>
    </source>
</evidence>
<comment type="caution">
    <text evidence="2">The sequence shown here is derived from an EMBL/GenBank/DDBJ whole genome shotgun (WGS) entry which is preliminary data.</text>
</comment>
<gene>
    <name evidence="2" type="ORF">H0A76_06425</name>
</gene>
<dbReference type="EMBL" id="JACCHT010000001">
    <property type="protein sequence ID" value="NYT27551.1"/>
    <property type="molecule type" value="Genomic_DNA"/>
</dbReference>
<accession>A0A853F3I2</accession>
<keyword evidence="2" id="KW-0067">ATP-binding</keyword>
<dbReference type="GO" id="GO:0005524">
    <property type="term" value="F:ATP binding"/>
    <property type="evidence" value="ECO:0007669"/>
    <property type="project" value="UniProtKB-KW"/>
</dbReference>
<protein>
    <submittedName>
        <fullName evidence="2">ATP-binding protein</fullName>
    </submittedName>
</protein>
<evidence type="ECO:0000313" key="2">
    <source>
        <dbReference type="EMBL" id="NYT27551.1"/>
    </source>
</evidence>
<dbReference type="Proteomes" id="UP000568751">
    <property type="component" value="Unassembled WGS sequence"/>
</dbReference>
<dbReference type="Gene3D" id="3.40.50.300">
    <property type="entry name" value="P-loop containing nucleotide triphosphate hydrolases"/>
    <property type="match status" value="1"/>
</dbReference>
<dbReference type="InterPro" id="IPR027417">
    <property type="entry name" value="P-loop_NTPase"/>
</dbReference>
<dbReference type="AlphaFoldDB" id="A0A853F3I2"/>
<feature type="domain" description="ATPase AAA-type core" evidence="1">
    <location>
        <begin position="50"/>
        <end position="331"/>
    </location>
</feature>
<dbReference type="PANTHER" id="PTHR40396">
    <property type="entry name" value="ATPASE-LIKE PROTEIN"/>
    <property type="match status" value="1"/>
</dbReference>
<organism evidence="2 3">
    <name type="scientific">Candidatus Thiodubiliella endoseptemdiera</name>
    <dbReference type="NCBI Taxonomy" id="2738886"/>
    <lineage>
        <taxon>Bacteria</taxon>
        <taxon>Pseudomonadati</taxon>
        <taxon>Pseudomonadota</taxon>
        <taxon>Gammaproteobacteria</taxon>
        <taxon>Candidatus Pseudothioglobaceae</taxon>
        <taxon>Candidatus Thiodubiliella</taxon>
    </lineage>
</organism>
<dbReference type="PANTHER" id="PTHR40396:SF1">
    <property type="entry name" value="ATPASE AAA-TYPE CORE DOMAIN-CONTAINING PROTEIN"/>
    <property type="match status" value="1"/>
</dbReference>
<reference evidence="2 3" key="1">
    <citation type="submission" date="2020-05" db="EMBL/GenBank/DDBJ databases">
        <title>Horizontal transmission and recombination maintain forever young bacterial symbiont genomes.</title>
        <authorList>
            <person name="Russell S.L."/>
            <person name="Pepper-Tunick E."/>
            <person name="Svedberg J."/>
            <person name="Byrne A."/>
            <person name="Ruelas Castillo J."/>
            <person name="Vollmers C."/>
            <person name="Beinart R.A."/>
            <person name="Corbett-Detig R."/>
        </authorList>
    </citation>
    <scope>NUCLEOTIDE SEQUENCE [LARGE SCALE GENOMIC DNA]</scope>
    <source>
        <strain evidence="2">455</strain>
    </source>
</reference>
<sequence length="384" mass="44019">MLLEFSVTNFRSIKEKQTLSLLKTKKNELPNNFTTVTLSTGKTLDVLNSAVIYGANASGKSNLVSAMETMVEIIGNSLFFQLDSVEPFLLSTENKSLPAEFEIDFIGDGVRYVYGFSATKDRVVDEWLYQYPKGRPQSLIERTDTNNWGAVTALKGNKKTWQESTKDKSLFLTTAISLNAKKLIEIKAHIKTVFELHEFYYIEDTQIFHQSKKLVIDFLQMADDAIIDFDIKESLDPSPDEFDISTYRQSKDGDKIKFNLCRESKGTQKIFYSSVYWINALQRGLTLVLDELQNSLHPKLVAHLVNMFHNPELNKNGAQLIFVTHETSLLDQEVFRRDQVWFCEKEDNATELFSLADFSVRKGHENIEKFYLSGRYGAVPYLRS</sequence>
<dbReference type="InterPro" id="IPR003959">
    <property type="entry name" value="ATPase_AAA_core"/>
</dbReference>
<keyword evidence="2" id="KW-0547">Nucleotide-binding</keyword>
<dbReference type="SUPFAM" id="SSF52540">
    <property type="entry name" value="P-loop containing nucleoside triphosphate hydrolases"/>
    <property type="match status" value="1"/>
</dbReference>
<proteinExistence type="predicted"/>
<dbReference type="GO" id="GO:0016887">
    <property type="term" value="F:ATP hydrolysis activity"/>
    <property type="evidence" value="ECO:0007669"/>
    <property type="project" value="InterPro"/>
</dbReference>
<evidence type="ECO:0000313" key="3">
    <source>
        <dbReference type="Proteomes" id="UP000568751"/>
    </source>
</evidence>